<dbReference type="Proteomes" id="UP001556367">
    <property type="component" value="Unassembled WGS sequence"/>
</dbReference>
<comment type="caution">
    <text evidence="2">The sequence shown here is derived from an EMBL/GenBank/DDBJ whole genome shotgun (WGS) entry which is preliminary data.</text>
</comment>
<reference evidence="3" key="1">
    <citation type="submission" date="2024-06" db="EMBL/GenBank/DDBJ databases">
        <title>Multi-omics analyses provide insights into the biosynthesis of the anticancer antibiotic pleurotin in Hohenbuehelia grisea.</title>
        <authorList>
            <person name="Weaver J.A."/>
            <person name="Alberti F."/>
        </authorList>
    </citation>
    <scope>NUCLEOTIDE SEQUENCE [LARGE SCALE GENOMIC DNA]</scope>
    <source>
        <strain evidence="3">T-177</strain>
    </source>
</reference>
<feature type="region of interest" description="Disordered" evidence="1">
    <location>
        <begin position="151"/>
        <end position="185"/>
    </location>
</feature>
<evidence type="ECO:0000313" key="2">
    <source>
        <dbReference type="EMBL" id="KAL0958137.1"/>
    </source>
</evidence>
<name>A0ABR3JQU0_9AGAR</name>
<accession>A0ABR3JQU0</accession>
<organism evidence="2 3">
    <name type="scientific">Hohenbuehelia grisea</name>
    <dbReference type="NCBI Taxonomy" id="104357"/>
    <lineage>
        <taxon>Eukaryota</taxon>
        <taxon>Fungi</taxon>
        <taxon>Dikarya</taxon>
        <taxon>Basidiomycota</taxon>
        <taxon>Agaricomycotina</taxon>
        <taxon>Agaricomycetes</taxon>
        <taxon>Agaricomycetidae</taxon>
        <taxon>Agaricales</taxon>
        <taxon>Pleurotineae</taxon>
        <taxon>Pleurotaceae</taxon>
        <taxon>Hohenbuehelia</taxon>
    </lineage>
</organism>
<protein>
    <submittedName>
        <fullName evidence="2">Uncharacterized protein</fullName>
    </submittedName>
</protein>
<evidence type="ECO:0000256" key="1">
    <source>
        <dbReference type="SAM" id="MobiDB-lite"/>
    </source>
</evidence>
<feature type="compositionally biased region" description="Basic and acidic residues" evidence="1">
    <location>
        <begin position="151"/>
        <end position="176"/>
    </location>
</feature>
<feature type="region of interest" description="Disordered" evidence="1">
    <location>
        <begin position="72"/>
        <end position="91"/>
    </location>
</feature>
<proteinExistence type="predicted"/>
<gene>
    <name evidence="2" type="ORF">HGRIS_000305</name>
</gene>
<dbReference type="EMBL" id="JASNQZ010000004">
    <property type="protein sequence ID" value="KAL0958137.1"/>
    <property type="molecule type" value="Genomic_DNA"/>
</dbReference>
<sequence>MVTTLFVIQPSLRSLCPYLSLTPLHSRVLISSPKIRFPSLEHQSPATRQIPGYRVTTPQIVRRSRPYDLGVRRPSSATCPGSTTFHSARDPSYTPSASFDLITARRTPRNHVNNQCKVPLNSEPRAAMPISKSTTTLSHLNRIINRVNPDRTYSKARRGDDGEWERREDDDGEKSHQQMAPDSRVRGRLTVVTTLAHGYSYRLISPPRAISIVQYYRLPNS</sequence>
<evidence type="ECO:0000313" key="3">
    <source>
        <dbReference type="Proteomes" id="UP001556367"/>
    </source>
</evidence>
<keyword evidence="3" id="KW-1185">Reference proteome</keyword>
<feature type="compositionally biased region" description="Polar residues" evidence="1">
    <location>
        <begin position="75"/>
        <end position="86"/>
    </location>
</feature>